<sequence length="170" mass="18698">MGPSNFHKEYQKNAVATSNQGKLILMMYDGAIKFTRMALDSMDRNDLAGKGNNIRKTQDIINELSLALNMDKGGEISVKLESLYRYTINQLTLANVKADRDALQTVLKILVPLREAWNQIFTSPPEKETSGPPETSPNATAPPSSIMPSSNSNGAETPPPPRKTSFTFRA</sequence>
<keyword evidence="7" id="KW-0969">Cilium</keyword>
<evidence type="ECO:0000313" key="7">
    <source>
        <dbReference type="EMBL" id="QPJ63058.1"/>
    </source>
</evidence>
<evidence type="ECO:0000256" key="2">
    <source>
        <dbReference type="ARBA" id="ARBA00008787"/>
    </source>
</evidence>
<feature type="compositionally biased region" description="Low complexity" evidence="6">
    <location>
        <begin position="142"/>
        <end position="153"/>
    </location>
</feature>
<accession>A0A7T0BY47</accession>
<dbReference type="GO" id="GO:0044780">
    <property type="term" value="P:bacterial-type flagellum assembly"/>
    <property type="evidence" value="ECO:0007669"/>
    <property type="project" value="InterPro"/>
</dbReference>
<dbReference type="CDD" id="cd16098">
    <property type="entry name" value="FliS"/>
    <property type="match status" value="1"/>
</dbReference>
<feature type="compositionally biased region" description="Polar residues" evidence="6">
    <location>
        <begin position="132"/>
        <end position="141"/>
    </location>
</feature>
<comment type="similarity">
    <text evidence="2">Belongs to the FliS family.</text>
</comment>
<dbReference type="SUPFAM" id="SSF101116">
    <property type="entry name" value="Flagellar export chaperone FliS"/>
    <property type="match status" value="1"/>
</dbReference>
<dbReference type="Gene3D" id="1.20.120.340">
    <property type="entry name" value="Flagellar protein FliS"/>
    <property type="match status" value="1"/>
</dbReference>
<dbReference type="GO" id="GO:0071973">
    <property type="term" value="P:bacterial-type flagellum-dependent cell motility"/>
    <property type="evidence" value="ECO:0007669"/>
    <property type="project" value="TreeGrafter"/>
</dbReference>
<keyword evidence="7" id="KW-0966">Cell projection</keyword>
<dbReference type="Pfam" id="PF02561">
    <property type="entry name" value="FliS"/>
    <property type="match status" value="1"/>
</dbReference>
<dbReference type="EMBL" id="CP048685">
    <property type="protein sequence ID" value="QPJ63058.1"/>
    <property type="molecule type" value="Genomic_DNA"/>
</dbReference>
<dbReference type="InterPro" id="IPR003713">
    <property type="entry name" value="FliS"/>
</dbReference>
<reference evidence="7 8" key="1">
    <citation type="submission" date="2020-02" db="EMBL/GenBank/DDBJ databases">
        <title>Genomic and physiological characterization of two novel Nitrospinaceae genera.</title>
        <authorList>
            <person name="Mueller A.J."/>
            <person name="Jung M.-Y."/>
            <person name="Strachan C.R."/>
            <person name="Herbold C.W."/>
            <person name="Kirkegaard R.H."/>
            <person name="Daims H."/>
        </authorList>
    </citation>
    <scope>NUCLEOTIDE SEQUENCE [LARGE SCALE GENOMIC DNA]</scope>
    <source>
        <strain evidence="7">EB</strain>
    </source>
</reference>
<comment type="subcellular location">
    <subcellularLocation>
        <location evidence="1">Cytoplasm</location>
        <location evidence="1">Cytosol</location>
    </subcellularLocation>
</comment>
<gene>
    <name evidence="7" type="primary">fliS</name>
    <name evidence="7" type="ORF">G3M70_14715</name>
</gene>
<dbReference type="AlphaFoldDB" id="A0A7T0BY47"/>
<dbReference type="NCBIfam" id="TIGR00208">
    <property type="entry name" value="fliS"/>
    <property type="match status" value="1"/>
</dbReference>
<keyword evidence="3" id="KW-0963">Cytoplasm</keyword>
<evidence type="ECO:0000256" key="6">
    <source>
        <dbReference type="SAM" id="MobiDB-lite"/>
    </source>
</evidence>
<name>A0A7T0BY47_9BACT</name>
<keyword evidence="4" id="KW-1005">Bacterial flagellum biogenesis</keyword>
<evidence type="ECO:0000256" key="4">
    <source>
        <dbReference type="ARBA" id="ARBA00022795"/>
    </source>
</evidence>
<organism evidence="7 8">
    <name type="scientific">Candidatus Nitronauta litoralis</name>
    <dbReference type="NCBI Taxonomy" id="2705533"/>
    <lineage>
        <taxon>Bacteria</taxon>
        <taxon>Pseudomonadati</taxon>
        <taxon>Nitrospinota/Tectimicrobiota group</taxon>
        <taxon>Nitrospinota</taxon>
        <taxon>Nitrospinia</taxon>
        <taxon>Nitrospinales</taxon>
        <taxon>Nitrospinaceae</taxon>
        <taxon>Candidatus Nitronauta</taxon>
    </lineage>
</organism>
<evidence type="ECO:0000313" key="8">
    <source>
        <dbReference type="Proteomes" id="UP000594688"/>
    </source>
</evidence>
<dbReference type="InterPro" id="IPR036584">
    <property type="entry name" value="FliS_sf"/>
</dbReference>
<dbReference type="KEGG" id="nli:G3M70_14715"/>
<dbReference type="PANTHER" id="PTHR34773:SF1">
    <property type="entry name" value="FLAGELLAR SECRETION CHAPERONE FLIS"/>
    <property type="match status" value="1"/>
</dbReference>
<feature type="region of interest" description="Disordered" evidence="6">
    <location>
        <begin position="122"/>
        <end position="170"/>
    </location>
</feature>
<keyword evidence="7" id="KW-0282">Flagellum</keyword>
<protein>
    <submittedName>
        <fullName evidence="7">Flagellar export chaperone FliS</fullName>
    </submittedName>
</protein>
<dbReference type="PANTHER" id="PTHR34773">
    <property type="entry name" value="FLAGELLAR SECRETION CHAPERONE FLIS"/>
    <property type="match status" value="1"/>
</dbReference>
<evidence type="ECO:0000256" key="1">
    <source>
        <dbReference type="ARBA" id="ARBA00004514"/>
    </source>
</evidence>
<dbReference type="GO" id="GO:0005829">
    <property type="term" value="C:cytosol"/>
    <property type="evidence" value="ECO:0007669"/>
    <property type="project" value="UniProtKB-SubCell"/>
</dbReference>
<evidence type="ECO:0000256" key="5">
    <source>
        <dbReference type="ARBA" id="ARBA00023186"/>
    </source>
</evidence>
<evidence type="ECO:0000256" key="3">
    <source>
        <dbReference type="ARBA" id="ARBA00022490"/>
    </source>
</evidence>
<proteinExistence type="inferred from homology"/>
<dbReference type="Proteomes" id="UP000594688">
    <property type="component" value="Chromosome"/>
</dbReference>
<keyword evidence="5" id="KW-0143">Chaperone</keyword>